<comment type="caution">
    <text evidence="3">The sequence shown here is derived from an EMBL/GenBank/DDBJ whole genome shotgun (WGS) entry which is preliminary data.</text>
</comment>
<name>A0A9Q4C9W1_9CORY</name>
<dbReference type="InterPro" id="IPR025576">
    <property type="entry name" value="YwiC"/>
</dbReference>
<evidence type="ECO:0000256" key="1">
    <source>
        <dbReference type="SAM" id="MobiDB-lite"/>
    </source>
</evidence>
<feature type="transmembrane region" description="Helical" evidence="2">
    <location>
        <begin position="257"/>
        <end position="275"/>
    </location>
</feature>
<feature type="transmembrane region" description="Helical" evidence="2">
    <location>
        <begin position="32"/>
        <end position="49"/>
    </location>
</feature>
<gene>
    <name evidence="3" type="ORF">OS129_10595</name>
</gene>
<feature type="transmembrane region" description="Helical" evidence="2">
    <location>
        <begin position="136"/>
        <end position="157"/>
    </location>
</feature>
<dbReference type="RefSeq" id="WP_248168549.1">
    <property type="nucleotide sequence ID" value="NZ_JALNJA010000005.1"/>
</dbReference>
<sequence length="280" mass="30152">MTGHAERTAKAAPRPGKGRRGGTSGWIPDQHGAWVMVIVPLIVGVLLARPAPVHVPLAVAWFVGYFAFFAGGLWLKARGPRKRRYVAPLVTYGVICAVAALVVVMMRPTILVFGAVFGPLVAVAVWEAWRRRPRSLLSGESTVLASCAMIPVTAWAAGDPMTVRLWVATAVIALYFCGTIPYVKTLIRKRGDRGWFTGSVVYHSVAAAAVTGLAVVGLVTWLAVPVFLVVALRAWWMPRQAERRGTPWRPRTVGFGEMAVTALVLVAALVPPGVFQPVTV</sequence>
<feature type="transmembrane region" description="Helical" evidence="2">
    <location>
        <begin position="219"/>
        <end position="236"/>
    </location>
</feature>
<accession>A0A9Q4C9W1</accession>
<evidence type="ECO:0000256" key="2">
    <source>
        <dbReference type="SAM" id="Phobius"/>
    </source>
</evidence>
<protein>
    <submittedName>
        <fullName evidence="3">YwiC-like family protein</fullName>
    </submittedName>
</protein>
<feature type="transmembrane region" description="Helical" evidence="2">
    <location>
        <begin position="163"/>
        <end position="183"/>
    </location>
</feature>
<feature type="transmembrane region" description="Helical" evidence="2">
    <location>
        <begin position="86"/>
        <end position="104"/>
    </location>
</feature>
<feature type="transmembrane region" description="Helical" evidence="2">
    <location>
        <begin position="55"/>
        <end position="74"/>
    </location>
</feature>
<keyword evidence="2" id="KW-0812">Transmembrane</keyword>
<keyword evidence="2" id="KW-0472">Membrane</keyword>
<dbReference type="EMBL" id="JAPMKU010000006">
    <property type="protein sequence ID" value="MCX7469315.1"/>
    <property type="molecule type" value="Genomic_DNA"/>
</dbReference>
<organism evidence="3 4">
    <name type="scientific">Corynebacterium pygosceleis</name>
    <dbReference type="NCBI Taxonomy" id="2800406"/>
    <lineage>
        <taxon>Bacteria</taxon>
        <taxon>Bacillati</taxon>
        <taxon>Actinomycetota</taxon>
        <taxon>Actinomycetes</taxon>
        <taxon>Mycobacteriales</taxon>
        <taxon>Corynebacteriaceae</taxon>
        <taxon>Corynebacterium</taxon>
    </lineage>
</organism>
<keyword evidence="2" id="KW-1133">Transmembrane helix</keyword>
<feature type="transmembrane region" description="Helical" evidence="2">
    <location>
        <begin position="110"/>
        <end position="129"/>
    </location>
</feature>
<feature type="region of interest" description="Disordered" evidence="1">
    <location>
        <begin position="1"/>
        <end position="24"/>
    </location>
</feature>
<dbReference type="Pfam" id="PF14256">
    <property type="entry name" value="YwiC"/>
    <property type="match status" value="1"/>
</dbReference>
<reference evidence="3" key="1">
    <citation type="submission" date="2022-11" db="EMBL/GenBank/DDBJ databases">
        <title>Corynebacterium sp. isolated from Penguins.</title>
        <authorList>
            <person name="Sedlar K."/>
            <person name="Svec P."/>
        </authorList>
    </citation>
    <scope>NUCLEOTIDE SEQUENCE</scope>
    <source>
        <strain evidence="3">P7374</strain>
    </source>
</reference>
<evidence type="ECO:0000313" key="4">
    <source>
        <dbReference type="Proteomes" id="UP001071478"/>
    </source>
</evidence>
<dbReference type="Proteomes" id="UP001071478">
    <property type="component" value="Unassembled WGS sequence"/>
</dbReference>
<evidence type="ECO:0000313" key="3">
    <source>
        <dbReference type="EMBL" id="MCX7469315.1"/>
    </source>
</evidence>
<dbReference type="AlphaFoldDB" id="A0A9Q4C9W1"/>
<proteinExistence type="predicted"/>